<dbReference type="AlphaFoldDB" id="A0A1G1SZ21"/>
<proteinExistence type="predicted"/>
<dbReference type="STRING" id="1908236.BEN48_03530"/>
<reference evidence="1 2" key="1">
    <citation type="submission" date="2016-08" db="EMBL/GenBank/DDBJ databases">
        <title>Hymenobacter coccineus sp. nov., Hymenobacter lapidarius sp. nov. and Hymenobacter glacialis sp. nov., isolated from Antarctic soil.</title>
        <authorList>
            <person name="Sedlacek I."/>
            <person name="Kralova S."/>
            <person name="Kyrova K."/>
            <person name="Maslanova I."/>
            <person name="Stankova E."/>
            <person name="Vrbovska V."/>
            <person name="Nemec M."/>
            <person name="Bartak M."/>
            <person name="Svec P."/>
            <person name="Busse H.-J."/>
            <person name="Pantucek R."/>
        </authorList>
    </citation>
    <scope>NUCLEOTIDE SEQUENCE [LARGE SCALE GENOMIC DNA]</scope>
    <source>
        <strain evidence="1 2">CCM 8648</strain>
    </source>
</reference>
<dbReference type="Proteomes" id="UP000177791">
    <property type="component" value="Unassembled WGS sequence"/>
</dbReference>
<keyword evidence="2" id="KW-1185">Reference proteome</keyword>
<dbReference type="EMBL" id="MDZC01000079">
    <property type="protein sequence ID" value="OGX83846.1"/>
    <property type="molecule type" value="Genomic_DNA"/>
</dbReference>
<protein>
    <recommendedName>
        <fullName evidence="3">Nucleotide-diphospho-sugar transferase domain-containing protein</fullName>
    </recommendedName>
</protein>
<dbReference type="InterPro" id="IPR029044">
    <property type="entry name" value="Nucleotide-diphossugar_trans"/>
</dbReference>
<evidence type="ECO:0000313" key="1">
    <source>
        <dbReference type="EMBL" id="OGX83846.1"/>
    </source>
</evidence>
<dbReference type="Gene3D" id="3.90.550.10">
    <property type="entry name" value="Spore Coat Polysaccharide Biosynthesis Protein SpsA, Chain A"/>
    <property type="match status" value="1"/>
</dbReference>
<comment type="caution">
    <text evidence="1">The sequence shown here is derived from an EMBL/GenBank/DDBJ whole genome shotgun (WGS) entry which is preliminary data.</text>
</comment>
<gene>
    <name evidence="1" type="ORF">BEN48_03530</name>
</gene>
<dbReference type="SUPFAM" id="SSF53448">
    <property type="entry name" value="Nucleotide-diphospho-sugar transferases"/>
    <property type="match status" value="1"/>
</dbReference>
<evidence type="ECO:0000313" key="2">
    <source>
        <dbReference type="Proteomes" id="UP000177791"/>
    </source>
</evidence>
<name>A0A1G1SZ21_9BACT</name>
<accession>A0A1G1SZ21</accession>
<sequence length="280" mass="32196">MHAEAIYSLLSYYKVAHKPAQVLIYTDSEAAFRQVLGERNEVVYPAVSSAQWQNWRGNSNKVYLLKIGVLGHAAQYYPGNLLFVDTDTIWQADPEPLFKEVEQGKYVMHVSEGRLAAGNLLSRKVHKHLKGHAFPVGTQRYFVDERTLLYNSGVIGMTSAAAERLPEVVDLADQLYATYNKHIMEQLAFSLWFGADRAVVEAAPYVVHYWNLKAARPLLARVFREHAGQSLEEFYNQMIELNIKELHEAEMRYRNLPSWRRTLLKLIGRNWQMPRVSATQ</sequence>
<evidence type="ECO:0008006" key="3">
    <source>
        <dbReference type="Google" id="ProtNLM"/>
    </source>
</evidence>
<organism evidence="1 2">
    <name type="scientific">Hymenobacter glacialis</name>
    <dbReference type="NCBI Taxonomy" id="1908236"/>
    <lineage>
        <taxon>Bacteria</taxon>
        <taxon>Pseudomonadati</taxon>
        <taxon>Bacteroidota</taxon>
        <taxon>Cytophagia</taxon>
        <taxon>Cytophagales</taxon>
        <taxon>Hymenobacteraceae</taxon>
        <taxon>Hymenobacter</taxon>
    </lineage>
</organism>